<accession>A0A1H7M064</accession>
<name>A0A1H7M064_9EURY</name>
<dbReference type="Proteomes" id="UP000199506">
    <property type="component" value="Unassembled WGS sequence"/>
</dbReference>
<evidence type="ECO:0000313" key="1">
    <source>
        <dbReference type="EMBL" id="SEL04512.1"/>
    </source>
</evidence>
<dbReference type="STRING" id="190974.SAMN05216439_1864"/>
<gene>
    <name evidence="1" type="ORF">SAMN05216439_1864</name>
</gene>
<organism evidence="1 2">
    <name type="scientific">Methanobrevibacter gottschalkii</name>
    <dbReference type="NCBI Taxonomy" id="190974"/>
    <lineage>
        <taxon>Archaea</taxon>
        <taxon>Methanobacteriati</taxon>
        <taxon>Methanobacteriota</taxon>
        <taxon>Methanomada group</taxon>
        <taxon>Methanobacteria</taxon>
        <taxon>Methanobacteriales</taxon>
        <taxon>Methanobacteriaceae</taxon>
        <taxon>Methanobrevibacter</taxon>
    </lineage>
</organism>
<proteinExistence type="predicted"/>
<evidence type="ECO:0000313" key="2">
    <source>
        <dbReference type="Proteomes" id="UP000199506"/>
    </source>
</evidence>
<reference evidence="1 2" key="1">
    <citation type="submission" date="2016-10" db="EMBL/GenBank/DDBJ databases">
        <authorList>
            <person name="de Groot N.N."/>
        </authorList>
    </citation>
    <scope>NUCLEOTIDE SEQUENCE [LARGE SCALE GENOMIC DNA]</scope>
    <source>
        <strain evidence="1 2">DSM 11978</strain>
    </source>
</reference>
<dbReference type="AlphaFoldDB" id="A0A1H7M064"/>
<sequence length="160" mass="18846">MHISSDKMTMFSNGYSTLRMPEDFEPVNAKDEFNDLYLVNTKIPMSIKFSTTPTLVGLPSIKEDIEKNINDNPRINVILSDFIPINEDIYYLIVSSFSDGEKEIRRNEFLYVEDNNLYIFEFTYPYADRELDDFYLNIIRSFKISVPKYIVEDGNYKLNE</sequence>
<dbReference type="EMBL" id="FOAK01000008">
    <property type="protein sequence ID" value="SEL04512.1"/>
    <property type="molecule type" value="Genomic_DNA"/>
</dbReference>
<protein>
    <submittedName>
        <fullName evidence="1">Uncharacterized protein</fullName>
    </submittedName>
</protein>